<protein>
    <recommendedName>
        <fullName evidence="7">Nudix hydrolase domain-containing protein</fullName>
    </recommendedName>
</protein>
<dbReference type="EMBL" id="JAOPGA020000406">
    <property type="protein sequence ID" value="KAL0478476.1"/>
    <property type="molecule type" value="Genomic_DNA"/>
</dbReference>
<dbReference type="PANTHER" id="PTHR12992:SF11">
    <property type="entry name" value="MITOCHONDRIAL COENZYME A DIPHOSPHATASE NUDT8"/>
    <property type="match status" value="1"/>
</dbReference>
<dbReference type="Proteomes" id="UP001431209">
    <property type="component" value="Unassembled WGS sequence"/>
</dbReference>
<dbReference type="AlphaFoldDB" id="A0AAW2YNU9"/>
<dbReference type="InterPro" id="IPR020084">
    <property type="entry name" value="NUDIX_hydrolase_CS"/>
</dbReference>
<keyword evidence="5" id="KW-0460">Magnesium</keyword>
<comment type="caution">
    <text evidence="8">The sequence shown here is derived from an EMBL/GenBank/DDBJ whole genome shotgun (WGS) entry which is preliminary data.</text>
</comment>
<organism evidence="8 9">
    <name type="scientific">Acrasis kona</name>
    <dbReference type="NCBI Taxonomy" id="1008807"/>
    <lineage>
        <taxon>Eukaryota</taxon>
        <taxon>Discoba</taxon>
        <taxon>Heterolobosea</taxon>
        <taxon>Tetramitia</taxon>
        <taxon>Eutetramitia</taxon>
        <taxon>Acrasidae</taxon>
        <taxon>Acrasis</taxon>
    </lineage>
</organism>
<evidence type="ECO:0000256" key="4">
    <source>
        <dbReference type="ARBA" id="ARBA00022801"/>
    </source>
</evidence>
<evidence type="ECO:0000256" key="3">
    <source>
        <dbReference type="ARBA" id="ARBA00022723"/>
    </source>
</evidence>
<comment type="cofactor">
    <cofactor evidence="1">
        <name>Mn(2+)</name>
        <dbReference type="ChEBI" id="CHEBI:29035"/>
    </cofactor>
</comment>
<dbReference type="Pfam" id="PF00293">
    <property type="entry name" value="NUDIX"/>
    <property type="match status" value="1"/>
</dbReference>
<keyword evidence="9" id="KW-1185">Reference proteome</keyword>
<name>A0AAW2YNU9_9EUKA</name>
<feature type="domain" description="Nudix hydrolase" evidence="7">
    <location>
        <begin position="78"/>
        <end position="227"/>
    </location>
</feature>
<keyword evidence="6" id="KW-0464">Manganese</keyword>
<dbReference type="SUPFAM" id="SSF55811">
    <property type="entry name" value="Nudix"/>
    <property type="match status" value="1"/>
</dbReference>
<reference evidence="8 9" key="1">
    <citation type="submission" date="2024-03" db="EMBL/GenBank/DDBJ databases">
        <title>The Acrasis kona genome and developmental transcriptomes reveal deep origins of eukaryotic multicellular pathways.</title>
        <authorList>
            <person name="Sheikh S."/>
            <person name="Fu C.-J."/>
            <person name="Brown M.W."/>
            <person name="Baldauf S.L."/>
        </authorList>
    </citation>
    <scope>NUCLEOTIDE SEQUENCE [LARGE SCALE GENOMIC DNA]</scope>
    <source>
        <strain evidence="8 9">ATCC MYA-3509</strain>
    </source>
</reference>
<evidence type="ECO:0000256" key="2">
    <source>
        <dbReference type="ARBA" id="ARBA00001946"/>
    </source>
</evidence>
<dbReference type="PROSITE" id="PS00893">
    <property type="entry name" value="NUDIX_BOX"/>
    <property type="match status" value="1"/>
</dbReference>
<dbReference type="InterPro" id="IPR045121">
    <property type="entry name" value="CoAse"/>
</dbReference>
<evidence type="ECO:0000256" key="1">
    <source>
        <dbReference type="ARBA" id="ARBA00001936"/>
    </source>
</evidence>
<dbReference type="InterPro" id="IPR015797">
    <property type="entry name" value="NUDIX_hydrolase-like_dom_sf"/>
</dbReference>
<evidence type="ECO:0000313" key="9">
    <source>
        <dbReference type="Proteomes" id="UP001431209"/>
    </source>
</evidence>
<accession>A0AAW2YNU9</accession>
<evidence type="ECO:0000256" key="6">
    <source>
        <dbReference type="ARBA" id="ARBA00023211"/>
    </source>
</evidence>
<evidence type="ECO:0000313" key="8">
    <source>
        <dbReference type="EMBL" id="KAL0478476.1"/>
    </source>
</evidence>
<dbReference type="PANTHER" id="PTHR12992">
    <property type="entry name" value="NUDIX HYDROLASE"/>
    <property type="match status" value="1"/>
</dbReference>
<comment type="cofactor">
    <cofactor evidence="2">
        <name>Mg(2+)</name>
        <dbReference type="ChEBI" id="CHEBI:18420"/>
    </cofactor>
</comment>
<dbReference type="GO" id="GO:0046872">
    <property type="term" value="F:metal ion binding"/>
    <property type="evidence" value="ECO:0007669"/>
    <property type="project" value="UniProtKB-KW"/>
</dbReference>
<dbReference type="InterPro" id="IPR000086">
    <property type="entry name" value="NUDIX_hydrolase_dom"/>
</dbReference>
<evidence type="ECO:0000256" key="5">
    <source>
        <dbReference type="ARBA" id="ARBA00022842"/>
    </source>
</evidence>
<gene>
    <name evidence="8" type="ORF">AKO1_008221</name>
</gene>
<dbReference type="PROSITE" id="PS51462">
    <property type="entry name" value="NUDIX"/>
    <property type="match status" value="1"/>
</dbReference>
<dbReference type="CDD" id="cd03426">
    <property type="entry name" value="NUDIX_CoAse_Nudt7"/>
    <property type="match status" value="1"/>
</dbReference>
<dbReference type="GO" id="GO:0010945">
    <property type="term" value="F:coenzyme A diphosphatase activity"/>
    <property type="evidence" value="ECO:0007669"/>
    <property type="project" value="InterPro"/>
</dbReference>
<evidence type="ECO:0000259" key="7">
    <source>
        <dbReference type="PROSITE" id="PS51462"/>
    </source>
</evidence>
<keyword evidence="4" id="KW-0378">Hydrolase</keyword>
<keyword evidence="3" id="KW-0479">Metal-binding</keyword>
<sequence length="304" mass="34682">MRTRWPLFRQLIRSIDQTTDANSYIENLKVFSNLINNTNFADAMNTTIPCHLKYVNKHTNESLVSTYKMNFRPLATSKKRSAVTVLFLTHHSQIHVLVMKKSPINVNMDRKYRHGGQYAFPGGMQDEGESILECALRELQEEVGISETMIKVCNDTIPESTTAVGQTPVKAFLAVPTINNKILEYKIQEQEVDQIYEIPLLKLIDSYEPLQSTFISSSNKRYLQEMNLLNKKVSDAEDIEEYFVGPVFKVSDVEATLKSEAADVTVGPLNEMWGFSSRLFVMILNGFEEELEQNGECYDVKSKL</sequence>
<dbReference type="Gene3D" id="3.90.79.10">
    <property type="entry name" value="Nucleoside Triphosphate Pyrophosphohydrolase"/>
    <property type="match status" value="1"/>
</dbReference>
<proteinExistence type="predicted"/>